<dbReference type="GO" id="GO:0020037">
    <property type="term" value="F:heme binding"/>
    <property type="evidence" value="ECO:0007669"/>
    <property type="project" value="InterPro"/>
</dbReference>
<feature type="transmembrane region" description="Helical" evidence="3">
    <location>
        <begin position="237"/>
        <end position="252"/>
    </location>
</feature>
<dbReference type="Pfam" id="PF16327">
    <property type="entry name" value="CcmF_C"/>
    <property type="match status" value="1"/>
</dbReference>
<reference evidence="6" key="1">
    <citation type="journal article" date="2015" name="PLoS ONE">
        <title>Two Different Rickettsial Bacteria Invading Volvox carteri.</title>
        <authorList>
            <person name="Kawafune K."/>
            <person name="Hongoh Y."/>
            <person name="Hamaji T."/>
            <person name="Sakamoto T."/>
            <person name="Kurata T."/>
            <person name="Hirooka S."/>
            <person name="Miyagishima S."/>
            <person name="Nozaki H."/>
        </authorList>
    </citation>
    <scope>NUCLEOTIDE SEQUENCE</scope>
</reference>
<feature type="transmembrane region" description="Helical" evidence="3">
    <location>
        <begin position="381"/>
        <end position="401"/>
    </location>
</feature>
<name>A0A0C6EJ25_9RICK</name>
<accession>A0A0C6EJ25</accession>
<evidence type="ECO:0000259" key="5">
    <source>
        <dbReference type="Pfam" id="PF16327"/>
    </source>
</evidence>
<dbReference type="PANTHER" id="PTHR43653:SF1">
    <property type="entry name" value="CYTOCHROME C-TYPE BIOGENESIS PROTEIN CCMF"/>
    <property type="match status" value="1"/>
</dbReference>
<evidence type="ECO:0000256" key="1">
    <source>
        <dbReference type="ARBA" id="ARBA00009186"/>
    </source>
</evidence>
<dbReference type="GO" id="GO:0017004">
    <property type="term" value="P:cytochrome complex assembly"/>
    <property type="evidence" value="ECO:0007669"/>
    <property type="project" value="UniProtKB-KW"/>
</dbReference>
<feature type="transmembrane region" description="Helical" evidence="3">
    <location>
        <begin position="30"/>
        <end position="51"/>
    </location>
</feature>
<dbReference type="PRINTS" id="PR01410">
    <property type="entry name" value="CCBIOGENESIS"/>
</dbReference>
<evidence type="ECO:0000313" key="6">
    <source>
        <dbReference type="EMBL" id="BAQ36603.1"/>
    </source>
</evidence>
<feature type="transmembrane region" description="Helical" evidence="3">
    <location>
        <begin position="85"/>
        <end position="102"/>
    </location>
</feature>
<feature type="transmembrane region" description="Helical" evidence="3">
    <location>
        <begin position="594"/>
        <end position="614"/>
    </location>
</feature>
<dbReference type="InterPro" id="IPR003567">
    <property type="entry name" value="Cyt_c_biogenesis"/>
</dbReference>
<feature type="transmembrane region" description="Helical" evidence="3">
    <location>
        <begin position="196"/>
        <end position="217"/>
    </location>
</feature>
<feature type="transmembrane region" description="Helical" evidence="3">
    <location>
        <begin position="471"/>
        <end position="493"/>
    </location>
</feature>
<keyword evidence="2" id="KW-0201">Cytochrome c-type biogenesis</keyword>
<dbReference type="Pfam" id="PF01578">
    <property type="entry name" value="Cytochrom_C_asm"/>
    <property type="match status" value="1"/>
</dbReference>
<keyword evidence="3" id="KW-1133">Transmembrane helix</keyword>
<dbReference type="InterPro" id="IPR032523">
    <property type="entry name" value="CcmF_C"/>
</dbReference>
<dbReference type="GO" id="GO:0016020">
    <property type="term" value="C:membrane"/>
    <property type="evidence" value="ECO:0007669"/>
    <property type="project" value="InterPro"/>
</dbReference>
<feature type="transmembrane region" description="Helical" evidence="3">
    <location>
        <begin position="163"/>
        <end position="184"/>
    </location>
</feature>
<gene>
    <name evidence="6" type="primary">ccmF</name>
</gene>
<evidence type="ECO:0000259" key="4">
    <source>
        <dbReference type="Pfam" id="PF01578"/>
    </source>
</evidence>
<protein>
    <submittedName>
        <fullName evidence="6">CcmF protein</fullName>
    </submittedName>
</protein>
<evidence type="ECO:0000256" key="2">
    <source>
        <dbReference type="ARBA" id="ARBA00022748"/>
    </source>
</evidence>
<feature type="domain" description="Cytochrome c assembly protein" evidence="4">
    <location>
        <begin position="78"/>
        <end position="283"/>
    </location>
</feature>
<keyword evidence="3" id="KW-0472">Membrane</keyword>
<dbReference type="GO" id="GO:0015232">
    <property type="term" value="F:heme transmembrane transporter activity"/>
    <property type="evidence" value="ECO:0007669"/>
    <property type="project" value="InterPro"/>
</dbReference>
<feature type="transmembrane region" description="Helical" evidence="3">
    <location>
        <begin position="436"/>
        <end position="459"/>
    </location>
</feature>
<sequence>MISLTGNCLLVFSIATSILAIFTKRPIKAYIFWVSSLAIITAFLLLILAFITSDFSVKNVFLNSSTIKPLIYKIAGSWASHEGSMLLYVSMLSFISSLYTKVVNYQGNTRNVQITILAFIQILFLFFIYYTSNPFDNFKFVPEQGLGLNPVLQDKALSIHPPLLYMGYVSYITLYVNAILLLLIPKERTTLIKNSLRLSGFALIMLTAGIGLGAWWAYRELGWGGYWFFDPVENISLMPWIAGISLHHFLLVTNKSRKFFYWSVITSFVAFLLTLYGLFFVRSGIITSVHSFAFSRERGFYLFVICSILTFLAFAAFIVRKKENHTGSKDNVASVLTIRDKAIMGGNILWITALLSLFIAVIYPIYQSFFYENNVAIDPEYFHQIFIPIFIPLMLIAAIIPYLNNHQSFSRKLIHLLIPFLITLVIFHYIPKPGIMSTAIIFASTLLMIQMTNLFLIESNYFQKSLTPRKLSLIMGHFSLGLLAFSISINVLFSKEIEFIGKTGESVSDEFFLVKLDNIRFSNTEVYYRQTAEFSVQDNNGNVVILKPENRLYKIENTLSQESDIYSYLTHDMLASLSKVNGNTIHAIIYYKPMIWFIWLSLFLIAGSFVIYITKVK</sequence>
<organism evidence="6">
    <name type="scientific">Candidatus Megaera polyxenophila</name>
    <dbReference type="NCBI Taxonomy" id="988779"/>
    <lineage>
        <taxon>Bacteria</taxon>
        <taxon>Pseudomonadati</taxon>
        <taxon>Pseudomonadota</taxon>
        <taxon>Alphaproteobacteria</taxon>
        <taxon>Rickettsiales</taxon>
        <taxon>Rickettsiaceae</taxon>
        <taxon>Candidatus Megaera</taxon>
    </lineage>
</organism>
<feature type="transmembrane region" description="Helical" evidence="3">
    <location>
        <begin position="299"/>
        <end position="319"/>
    </location>
</feature>
<proteinExistence type="inferred from homology"/>
<feature type="transmembrane region" description="Helical" evidence="3">
    <location>
        <begin position="259"/>
        <end position="279"/>
    </location>
</feature>
<dbReference type="PANTHER" id="PTHR43653">
    <property type="entry name" value="CYTOCHROME C ASSEMBLY PROTEIN-RELATED"/>
    <property type="match status" value="1"/>
</dbReference>
<dbReference type="InterPro" id="IPR002541">
    <property type="entry name" value="Cyt_c_assembly"/>
</dbReference>
<feature type="transmembrane region" description="Helical" evidence="3">
    <location>
        <begin position="348"/>
        <end position="366"/>
    </location>
</feature>
<comment type="similarity">
    <text evidence="1">Belongs to the CcmF/CycK/Ccl1/NrfE/CcsA family.</text>
</comment>
<keyword evidence="3" id="KW-0812">Transmembrane</keyword>
<feature type="domain" description="Cytochrome c-type biogenesis protein CcmF C-terminal" evidence="5">
    <location>
        <begin position="336"/>
        <end position="609"/>
    </location>
</feature>
<dbReference type="EMBL" id="LC004725">
    <property type="protein sequence ID" value="BAQ36603.1"/>
    <property type="molecule type" value="Genomic_DNA"/>
</dbReference>
<feature type="transmembrane region" description="Helical" evidence="3">
    <location>
        <begin position="413"/>
        <end position="430"/>
    </location>
</feature>
<dbReference type="AlphaFoldDB" id="A0A0C6EJ25"/>
<feature type="transmembrane region" description="Helical" evidence="3">
    <location>
        <begin position="114"/>
        <end position="132"/>
    </location>
</feature>
<evidence type="ECO:0000256" key="3">
    <source>
        <dbReference type="SAM" id="Phobius"/>
    </source>
</evidence>